<sequence>MRTQQIETIPPPPSRNAPDETTRRLDHPRLSCPDPPPRTGKESAKSAVSAPIRVKKSRLLAKIENLPETELPPATSLSFRIHLGVNVPKLSKVQTEISSSKAAEGKDTTNRHSNGSLTPINENDSFARDGSALWKRISRQCLQSTDNMSPVASLSGLRGNNPATTECMAPELKARESQYGLLDSIIQITNDVLFRFGEEEDAVKAIVGQFRRGAHEVVETLTASWNDRLGHEHQNLANGLVDEKEFLAKASHLVGEQDSGSGKEVICSDDMARKVMKKRDELIAQIEALRNRNWREDRV</sequence>
<feature type="compositionally biased region" description="Basic and acidic residues" evidence="1">
    <location>
        <begin position="17"/>
        <end position="29"/>
    </location>
</feature>
<dbReference type="VEuPathDB" id="FungiDB:Z518_10512"/>
<proteinExistence type="predicted"/>
<name>A0A0D2GPU5_9EURO</name>
<evidence type="ECO:0000313" key="3">
    <source>
        <dbReference type="Proteomes" id="UP000053617"/>
    </source>
</evidence>
<dbReference type="HOGENOM" id="CLU_931119_0_0_1"/>
<accession>A0A0D2GPU5</accession>
<feature type="compositionally biased region" description="Polar residues" evidence="1">
    <location>
        <begin position="111"/>
        <end position="124"/>
    </location>
</feature>
<gene>
    <name evidence="2" type="ORF">Z518_10512</name>
</gene>
<evidence type="ECO:0000313" key="2">
    <source>
        <dbReference type="EMBL" id="KIX00373.1"/>
    </source>
</evidence>
<protein>
    <submittedName>
        <fullName evidence="2">Uncharacterized protein</fullName>
    </submittedName>
</protein>
<dbReference type="OrthoDB" id="4159857at2759"/>
<evidence type="ECO:0000256" key="1">
    <source>
        <dbReference type="SAM" id="MobiDB-lite"/>
    </source>
</evidence>
<dbReference type="EMBL" id="KN847483">
    <property type="protein sequence ID" value="KIX00373.1"/>
    <property type="molecule type" value="Genomic_DNA"/>
</dbReference>
<keyword evidence="3" id="KW-1185">Reference proteome</keyword>
<feature type="region of interest" description="Disordered" evidence="1">
    <location>
        <begin position="98"/>
        <end position="124"/>
    </location>
</feature>
<dbReference type="AlphaFoldDB" id="A0A0D2GPU5"/>
<reference evidence="2 3" key="1">
    <citation type="submission" date="2015-01" db="EMBL/GenBank/DDBJ databases">
        <title>The Genome Sequence of Rhinocladiella mackenzie CBS 650.93.</title>
        <authorList>
            <consortium name="The Broad Institute Genomics Platform"/>
            <person name="Cuomo C."/>
            <person name="de Hoog S."/>
            <person name="Gorbushina A."/>
            <person name="Stielow B."/>
            <person name="Teixiera M."/>
            <person name="Abouelleil A."/>
            <person name="Chapman S.B."/>
            <person name="Priest M."/>
            <person name="Young S.K."/>
            <person name="Wortman J."/>
            <person name="Nusbaum C."/>
            <person name="Birren B."/>
        </authorList>
    </citation>
    <scope>NUCLEOTIDE SEQUENCE [LARGE SCALE GENOMIC DNA]</scope>
    <source>
        <strain evidence="2 3">CBS 650.93</strain>
    </source>
</reference>
<dbReference type="Proteomes" id="UP000053617">
    <property type="component" value="Unassembled WGS sequence"/>
</dbReference>
<dbReference type="GeneID" id="25298583"/>
<dbReference type="STRING" id="1442369.A0A0D2GPU5"/>
<organism evidence="2 3">
    <name type="scientific">Rhinocladiella mackenziei CBS 650.93</name>
    <dbReference type="NCBI Taxonomy" id="1442369"/>
    <lineage>
        <taxon>Eukaryota</taxon>
        <taxon>Fungi</taxon>
        <taxon>Dikarya</taxon>
        <taxon>Ascomycota</taxon>
        <taxon>Pezizomycotina</taxon>
        <taxon>Eurotiomycetes</taxon>
        <taxon>Chaetothyriomycetidae</taxon>
        <taxon>Chaetothyriales</taxon>
        <taxon>Herpotrichiellaceae</taxon>
        <taxon>Rhinocladiella</taxon>
    </lineage>
</organism>
<dbReference type="RefSeq" id="XP_013267509.1">
    <property type="nucleotide sequence ID" value="XM_013412055.1"/>
</dbReference>
<feature type="region of interest" description="Disordered" evidence="1">
    <location>
        <begin position="1"/>
        <end position="50"/>
    </location>
</feature>